<feature type="non-terminal residue" evidence="2">
    <location>
        <position position="132"/>
    </location>
</feature>
<evidence type="ECO:0000313" key="3">
    <source>
        <dbReference type="Proteomes" id="UP000626109"/>
    </source>
</evidence>
<name>A0A813LEH0_POLGL</name>
<dbReference type="EMBL" id="CAJNNW010034719">
    <property type="protein sequence ID" value="CAE8723667.1"/>
    <property type="molecule type" value="Genomic_DNA"/>
</dbReference>
<dbReference type="Proteomes" id="UP000626109">
    <property type="component" value="Unassembled WGS sequence"/>
</dbReference>
<protein>
    <submittedName>
        <fullName evidence="2">Uncharacterized protein</fullName>
    </submittedName>
</protein>
<dbReference type="AlphaFoldDB" id="A0A813LEH0"/>
<sequence>LSSAKMTRSRSSSASPSSSSYASRAPRRDAAVAEAMAKWAKGGKEPPKKSAKQKGRDGTVPEADQNPSKKPKLAAVSGRTSDASGKRRATSRSPEDQASEADNLREMIAERKRDLDRERDAQKRRDIEKDIE</sequence>
<accession>A0A813LEH0</accession>
<evidence type="ECO:0000256" key="1">
    <source>
        <dbReference type="SAM" id="MobiDB-lite"/>
    </source>
</evidence>
<reference evidence="2" key="1">
    <citation type="submission" date="2021-02" db="EMBL/GenBank/DDBJ databases">
        <authorList>
            <person name="Dougan E. K."/>
            <person name="Rhodes N."/>
            <person name="Thang M."/>
            <person name="Chan C."/>
        </authorList>
    </citation>
    <scope>NUCLEOTIDE SEQUENCE</scope>
</reference>
<feature type="region of interest" description="Disordered" evidence="1">
    <location>
        <begin position="1"/>
        <end position="132"/>
    </location>
</feature>
<evidence type="ECO:0000313" key="2">
    <source>
        <dbReference type="EMBL" id="CAE8723667.1"/>
    </source>
</evidence>
<organism evidence="2 3">
    <name type="scientific">Polarella glacialis</name>
    <name type="common">Dinoflagellate</name>
    <dbReference type="NCBI Taxonomy" id="89957"/>
    <lineage>
        <taxon>Eukaryota</taxon>
        <taxon>Sar</taxon>
        <taxon>Alveolata</taxon>
        <taxon>Dinophyceae</taxon>
        <taxon>Suessiales</taxon>
        <taxon>Suessiaceae</taxon>
        <taxon>Polarella</taxon>
    </lineage>
</organism>
<feature type="compositionally biased region" description="Basic and acidic residues" evidence="1">
    <location>
        <begin position="102"/>
        <end position="132"/>
    </location>
</feature>
<feature type="compositionally biased region" description="Basic and acidic residues" evidence="1">
    <location>
        <begin position="42"/>
        <end position="59"/>
    </location>
</feature>
<gene>
    <name evidence="2" type="ORF">PGLA2088_LOCUS43285</name>
</gene>
<feature type="non-terminal residue" evidence="2">
    <location>
        <position position="1"/>
    </location>
</feature>
<proteinExistence type="predicted"/>
<feature type="compositionally biased region" description="Low complexity" evidence="1">
    <location>
        <begin position="1"/>
        <end position="24"/>
    </location>
</feature>
<comment type="caution">
    <text evidence="2">The sequence shown here is derived from an EMBL/GenBank/DDBJ whole genome shotgun (WGS) entry which is preliminary data.</text>
</comment>